<dbReference type="SUPFAM" id="SSF56059">
    <property type="entry name" value="Glutathione synthetase ATP-binding domain-like"/>
    <property type="match status" value="1"/>
</dbReference>
<sequence>MKIIDRIIPDSLSKHVRRWRYDLRYKRKFKELHGYELNEDNPNTFAEKIFYRKKFGNFEEMAKFADKYTVRKYVEKQIGAEYLIPILGIYEQLKIADFDDLPNKFVVKTTHVSGKNHIEIVRDKASHDLDKLIEKMNYALTLDFGFVRRELAYTKIEKRIMIESFLPSESDTPDDYKCHCFTNDEIFIGVDQGRFTEHKRSIYDENWNMTDIALNTFPPVEDCKKPVNFELMKQLVRKLAENFDYVRVDFYNINGKMFFGELTLTPANGMESLQAIKQGDNWGEKWGKLWVLDKENKLLYRN</sequence>
<dbReference type="InterPro" id="IPR029465">
    <property type="entry name" value="ATPgrasp_TupA"/>
</dbReference>
<comment type="caution">
    <text evidence="1">The sequence shown here is derived from an EMBL/GenBank/DDBJ whole genome shotgun (WGS) entry which is preliminary data.</text>
</comment>
<evidence type="ECO:0000313" key="2">
    <source>
        <dbReference type="Proteomes" id="UP000182660"/>
    </source>
</evidence>
<gene>
    <name evidence="1" type="ORF">MT2528_1860</name>
</gene>
<dbReference type="Pfam" id="PF14305">
    <property type="entry name" value="ATPgrasp_TupA"/>
    <property type="match status" value="1"/>
</dbReference>
<proteinExistence type="predicted"/>
<reference evidence="1 2" key="1">
    <citation type="submission" date="2016-11" db="EMBL/GenBank/DDBJ databases">
        <authorList>
            <person name="Klemetsen T."/>
        </authorList>
    </citation>
    <scope>NUCLEOTIDE SEQUENCE [LARGE SCALE GENOMIC DNA]</scope>
    <source>
        <strain evidence="1">MT 2528</strain>
    </source>
</reference>
<dbReference type="Proteomes" id="UP000182660">
    <property type="component" value="Unassembled WGS sequence"/>
</dbReference>
<dbReference type="EMBL" id="FPLJ01000047">
    <property type="protein sequence ID" value="SGY90095.1"/>
    <property type="molecule type" value="Genomic_DNA"/>
</dbReference>
<evidence type="ECO:0000313" key="1">
    <source>
        <dbReference type="EMBL" id="SGY90095.1"/>
    </source>
</evidence>
<accession>A0ABY1HBQ1</accession>
<dbReference type="RefSeq" id="WP_075531978.1">
    <property type="nucleotide sequence ID" value="NZ_CAWRCN010000105.1"/>
</dbReference>
<name>A0ABY1HBQ1_9GAMM</name>
<keyword evidence="2" id="KW-1185">Reference proteome</keyword>
<organism evidence="1 2">
    <name type="scientific">Moritella viscosa</name>
    <dbReference type="NCBI Taxonomy" id="80854"/>
    <lineage>
        <taxon>Bacteria</taxon>
        <taxon>Pseudomonadati</taxon>
        <taxon>Pseudomonadota</taxon>
        <taxon>Gammaproteobacteria</taxon>
        <taxon>Alteromonadales</taxon>
        <taxon>Moritellaceae</taxon>
        <taxon>Moritella</taxon>
    </lineage>
</organism>
<protein>
    <submittedName>
        <fullName evidence="1">Eps11Q</fullName>
    </submittedName>
</protein>